<protein>
    <recommendedName>
        <fullName evidence="2">2EXR domain-containing protein</fullName>
    </recommendedName>
</protein>
<dbReference type="PANTHER" id="PTHR35910">
    <property type="entry name" value="2EXR DOMAIN-CONTAINING PROTEIN"/>
    <property type="match status" value="1"/>
</dbReference>
<keyword evidence="4" id="KW-1185">Reference proteome</keyword>
<dbReference type="EMBL" id="JBAWTH010000119">
    <property type="protein sequence ID" value="KAL2276276.1"/>
    <property type="molecule type" value="Genomic_DNA"/>
</dbReference>
<feature type="domain" description="2EXR" evidence="2">
    <location>
        <begin position="87"/>
        <end position="198"/>
    </location>
</feature>
<sequence>MSSIANGSDGDGDTETSPNTGPKTNHNRSIVYIDHDLDKAINESTDDETAKNTSHPNLTVVYIDHHLDDSISSDTGAVIQNQQGLFRLPPELRIMIWELLLPGKRLLRARAWFGRDRRSRLDDGSSNIKVCQGRWNFRVSDWLLCDVEGDFVMRFITPTVLKICKESRIIALWHGFFIFGQRGSQETGTWWNPDLDVLGFDSSWDMDQHPWALAQLDGLEHVKHVAIDERQAWTVCYDAGYNGEDPLDIPRELREPLAVTFEFRASDDRNHYILEFFPHFQQLSILFTTMYNDPWRLWGELHGASHRDFYTIYILEDDAYSVTFRLGSDIEKAVKELEKYRELCMQTEVKEPLWDYLDRLVEGPVYSVKDDDLDIYGLDHWMRAGFSMCQTDQEVPI</sequence>
<evidence type="ECO:0000259" key="2">
    <source>
        <dbReference type="Pfam" id="PF20150"/>
    </source>
</evidence>
<dbReference type="InterPro" id="IPR045518">
    <property type="entry name" value="2EXR"/>
</dbReference>
<evidence type="ECO:0000313" key="3">
    <source>
        <dbReference type="EMBL" id="KAL2276276.1"/>
    </source>
</evidence>
<organism evidence="3 4">
    <name type="scientific">Diaporthe vaccinii</name>
    <dbReference type="NCBI Taxonomy" id="105482"/>
    <lineage>
        <taxon>Eukaryota</taxon>
        <taxon>Fungi</taxon>
        <taxon>Dikarya</taxon>
        <taxon>Ascomycota</taxon>
        <taxon>Pezizomycotina</taxon>
        <taxon>Sordariomycetes</taxon>
        <taxon>Sordariomycetidae</taxon>
        <taxon>Diaporthales</taxon>
        <taxon>Diaporthaceae</taxon>
        <taxon>Diaporthe</taxon>
        <taxon>Diaporthe eres species complex</taxon>
    </lineage>
</organism>
<proteinExistence type="predicted"/>
<feature type="region of interest" description="Disordered" evidence="1">
    <location>
        <begin position="1"/>
        <end position="29"/>
    </location>
</feature>
<comment type="caution">
    <text evidence="3">The sequence shown here is derived from an EMBL/GenBank/DDBJ whole genome shotgun (WGS) entry which is preliminary data.</text>
</comment>
<reference evidence="3 4" key="1">
    <citation type="submission" date="2024-03" db="EMBL/GenBank/DDBJ databases">
        <title>A high-quality draft genome sequence of Diaporthe vaccinii, a causative agent of upright dieback and viscid rot disease in cranberry plants.</title>
        <authorList>
            <person name="Sarrasin M."/>
            <person name="Lang B.F."/>
            <person name="Burger G."/>
        </authorList>
    </citation>
    <scope>NUCLEOTIDE SEQUENCE [LARGE SCALE GENOMIC DNA]</scope>
    <source>
        <strain evidence="3 4">IS7</strain>
    </source>
</reference>
<gene>
    <name evidence="3" type="ORF">FJTKL_01038</name>
</gene>
<dbReference type="Pfam" id="PF20150">
    <property type="entry name" value="2EXR"/>
    <property type="match status" value="1"/>
</dbReference>
<feature type="compositionally biased region" description="Polar residues" evidence="1">
    <location>
        <begin position="15"/>
        <end position="28"/>
    </location>
</feature>
<evidence type="ECO:0000313" key="4">
    <source>
        <dbReference type="Proteomes" id="UP001600888"/>
    </source>
</evidence>
<evidence type="ECO:0000256" key="1">
    <source>
        <dbReference type="SAM" id="MobiDB-lite"/>
    </source>
</evidence>
<dbReference type="PANTHER" id="PTHR35910:SF6">
    <property type="entry name" value="2EXR DOMAIN-CONTAINING PROTEIN"/>
    <property type="match status" value="1"/>
</dbReference>
<name>A0ABR4E1H4_9PEZI</name>
<dbReference type="Proteomes" id="UP001600888">
    <property type="component" value="Unassembled WGS sequence"/>
</dbReference>
<accession>A0ABR4E1H4</accession>